<dbReference type="FunFam" id="1.25.40.10:FF:000073">
    <property type="entry name" value="Pentatricopeptide repeat-containing protein chloroplastic"/>
    <property type="match status" value="1"/>
</dbReference>
<evidence type="ECO:0000256" key="2">
    <source>
        <dbReference type="ARBA" id="ARBA00022737"/>
    </source>
</evidence>
<dbReference type="InterPro" id="IPR046848">
    <property type="entry name" value="E_motif"/>
</dbReference>
<dbReference type="GO" id="GO:0099402">
    <property type="term" value="P:plant organ development"/>
    <property type="evidence" value="ECO:0007669"/>
    <property type="project" value="UniProtKB-ARBA"/>
</dbReference>
<dbReference type="PANTHER" id="PTHR47926">
    <property type="entry name" value="PENTATRICOPEPTIDE REPEAT-CONTAINING PROTEIN"/>
    <property type="match status" value="1"/>
</dbReference>
<dbReference type="PANTHER" id="PTHR47926:SF479">
    <property type="entry name" value="PENTACOTRIPEPTIDE-REPEAT REGION OF PRORP DOMAIN-CONTAINING PROTEIN"/>
    <property type="match status" value="1"/>
</dbReference>
<feature type="repeat" description="PPR" evidence="3">
    <location>
        <begin position="456"/>
        <end position="486"/>
    </location>
</feature>
<name>A0A8X8Y157_SALSN</name>
<dbReference type="FunFam" id="1.25.40.10:FF:000158">
    <property type="entry name" value="pentatricopeptide repeat-containing protein At2g33680"/>
    <property type="match status" value="1"/>
</dbReference>
<feature type="signal peptide" evidence="4">
    <location>
        <begin position="1"/>
        <end position="17"/>
    </location>
</feature>
<feature type="repeat" description="PPR" evidence="3">
    <location>
        <begin position="320"/>
        <end position="354"/>
    </location>
</feature>
<evidence type="ECO:0000256" key="4">
    <source>
        <dbReference type="SAM" id="SignalP"/>
    </source>
</evidence>
<dbReference type="AlphaFoldDB" id="A0A8X8Y157"/>
<gene>
    <name evidence="5" type="ORF">SASPL_113145</name>
</gene>
<dbReference type="GO" id="GO:0009451">
    <property type="term" value="P:RNA modification"/>
    <property type="evidence" value="ECO:0007669"/>
    <property type="project" value="InterPro"/>
</dbReference>
<proteinExistence type="inferred from homology"/>
<feature type="chain" id="PRO_5036459980" evidence="4">
    <location>
        <begin position="18"/>
        <end position="645"/>
    </location>
</feature>
<evidence type="ECO:0000313" key="6">
    <source>
        <dbReference type="Proteomes" id="UP000298416"/>
    </source>
</evidence>
<dbReference type="InterPro" id="IPR046960">
    <property type="entry name" value="PPR_At4g14850-like_plant"/>
</dbReference>
<dbReference type="EMBL" id="PNBA02000005">
    <property type="protein sequence ID" value="KAG6422764.1"/>
    <property type="molecule type" value="Genomic_DNA"/>
</dbReference>
<evidence type="ECO:0000256" key="1">
    <source>
        <dbReference type="ARBA" id="ARBA00006643"/>
    </source>
</evidence>
<protein>
    <submittedName>
        <fullName evidence="5">Uncharacterized protein</fullName>
    </submittedName>
</protein>
<keyword evidence="2" id="KW-0677">Repeat</keyword>
<dbReference type="OrthoDB" id="1855397at2759"/>
<feature type="repeat" description="PPR" evidence="3">
    <location>
        <begin position="421"/>
        <end position="455"/>
    </location>
</feature>
<dbReference type="Pfam" id="PF01535">
    <property type="entry name" value="PPR"/>
    <property type="match status" value="4"/>
</dbReference>
<reference evidence="5" key="1">
    <citation type="submission" date="2018-01" db="EMBL/GenBank/DDBJ databases">
        <authorList>
            <person name="Mao J.F."/>
        </authorList>
    </citation>
    <scope>NUCLEOTIDE SEQUENCE</scope>
    <source>
        <strain evidence="5">Huo1</strain>
        <tissue evidence="5">Leaf</tissue>
    </source>
</reference>
<feature type="repeat" description="PPR" evidence="3">
    <location>
        <begin position="120"/>
        <end position="154"/>
    </location>
</feature>
<keyword evidence="4" id="KW-0732">Signal</keyword>
<dbReference type="InterPro" id="IPR011990">
    <property type="entry name" value="TPR-like_helical_dom_sf"/>
</dbReference>
<keyword evidence="6" id="KW-1185">Reference proteome</keyword>
<sequence length="645" mass="72816">MIVVFVCMFSLLQKAHRFHHTVSFFSGIIDQCSSLKSPSNSLKLVHAQLVKIGLNFSNVYLGNRCIDLYFNSGSPKDAVKMFDDMSRKNIFSWNLYLKVLVKCFDMATARRVFDEMPERDAVSWNTVISGYVSSGFRDSAWEVFVEMRERGVGPTEFTFSLLLCCVKCRDHAKEMHCRIVKNGGCYSNLVVGNSLIDMYGKLGLVEYSLAVFLSMEKVDVISWNAMISGCCKSGYERFALLLFCVMRSSGFEVDEYTVSAVLTACSNLRNWEKGKQMFCFSTKMGFLWNAVVCSAAIDLFSKCNRLGSALRVFKESCVFDSAVCNAMIACYASHNMEENAFHLFVYTLRESIRPTEFTLSSVLHSAAVFVPVEQGSQLHSLAIKTGFEAEAIVASSLVQMYNKYGLVEFALKIFSKMASRDLIVWNTMILGLADNGKLFEAIELFEKLLESGLHPDQITYSAVLSACSYGGLLEEGMAVFSSMQQQQQRGVVPMNEHYTCVVNMMIQADMINEAIDFLYSLQWEPDSRIWESLLLACGDYENLELIEAIADGLMELEPHSSLPYLIYLANTYEQRGRWESVVRLRRKMEKVTRKEVADISWIGIKGHTYSFEANPTCHHGRENVCSILGFLKQDMSTGDDSVFIN</sequence>
<dbReference type="NCBIfam" id="TIGR00756">
    <property type="entry name" value="PPR"/>
    <property type="match status" value="3"/>
</dbReference>
<dbReference type="InterPro" id="IPR002885">
    <property type="entry name" value="PPR_rpt"/>
</dbReference>
<dbReference type="Pfam" id="PF13041">
    <property type="entry name" value="PPR_2"/>
    <property type="match status" value="3"/>
</dbReference>
<evidence type="ECO:0000256" key="3">
    <source>
        <dbReference type="PROSITE-ProRule" id="PRU00708"/>
    </source>
</evidence>
<feature type="repeat" description="PPR" evidence="3">
    <location>
        <begin position="219"/>
        <end position="253"/>
    </location>
</feature>
<dbReference type="Gene3D" id="1.25.40.10">
    <property type="entry name" value="Tetratricopeptide repeat domain"/>
    <property type="match status" value="5"/>
</dbReference>
<dbReference type="GO" id="GO:0003723">
    <property type="term" value="F:RNA binding"/>
    <property type="evidence" value="ECO:0007669"/>
    <property type="project" value="InterPro"/>
</dbReference>
<dbReference type="Proteomes" id="UP000298416">
    <property type="component" value="Unassembled WGS sequence"/>
</dbReference>
<comment type="caution">
    <text evidence="5">The sequence shown here is derived from an EMBL/GenBank/DDBJ whole genome shotgun (WGS) entry which is preliminary data.</text>
</comment>
<accession>A0A8X8Y157</accession>
<dbReference type="FunFam" id="1.25.40.10:FF:000442">
    <property type="entry name" value="Pentatricopeptide repeat-containing protein At3g49710"/>
    <property type="match status" value="1"/>
</dbReference>
<reference evidence="5" key="2">
    <citation type="submission" date="2020-08" db="EMBL/GenBank/DDBJ databases">
        <title>Plant Genome Project.</title>
        <authorList>
            <person name="Zhang R.-G."/>
        </authorList>
    </citation>
    <scope>NUCLEOTIDE SEQUENCE</scope>
    <source>
        <strain evidence="5">Huo1</strain>
        <tissue evidence="5">Leaf</tissue>
    </source>
</reference>
<evidence type="ECO:0000313" key="5">
    <source>
        <dbReference type="EMBL" id="KAG6422764.1"/>
    </source>
</evidence>
<comment type="similarity">
    <text evidence="1">Belongs to the PPR family. PCMP-H subfamily.</text>
</comment>
<organism evidence="5">
    <name type="scientific">Salvia splendens</name>
    <name type="common">Scarlet sage</name>
    <dbReference type="NCBI Taxonomy" id="180675"/>
    <lineage>
        <taxon>Eukaryota</taxon>
        <taxon>Viridiplantae</taxon>
        <taxon>Streptophyta</taxon>
        <taxon>Embryophyta</taxon>
        <taxon>Tracheophyta</taxon>
        <taxon>Spermatophyta</taxon>
        <taxon>Magnoliopsida</taxon>
        <taxon>eudicotyledons</taxon>
        <taxon>Gunneridae</taxon>
        <taxon>Pentapetalae</taxon>
        <taxon>asterids</taxon>
        <taxon>lamiids</taxon>
        <taxon>Lamiales</taxon>
        <taxon>Lamiaceae</taxon>
        <taxon>Nepetoideae</taxon>
        <taxon>Mentheae</taxon>
        <taxon>Salviinae</taxon>
        <taxon>Salvia</taxon>
        <taxon>Salvia subgen. Calosphace</taxon>
        <taxon>core Calosphace</taxon>
    </lineage>
</organism>
<dbReference type="Pfam" id="PF20431">
    <property type="entry name" value="E_motif"/>
    <property type="match status" value="1"/>
</dbReference>
<dbReference type="PROSITE" id="PS51375">
    <property type="entry name" value="PPR"/>
    <property type="match status" value="5"/>
</dbReference>